<protein>
    <submittedName>
        <fullName evidence="1">Uncharacterized protein</fullName>
    </submittedName>
</protein>
<reference evidence="1" key="1">
    <citation type="submission" date="2022-08" db="EMBL/GenBank/DDBJ databases">
        <title>Genome Sequence of Fusarium decemcellulare.</title>
        <authorList>
            <person name="Buettner E."/>
        </authorList>
    </citation>
    <scope>NUCLEOTIDE SEQUENCE</scope>
    <source>
        <strain evidence="1">Babe19</strain>
    </source>
</reference>
<sequence length="290" mass="31770">MEQRGIKDPEKALIRSAAWPFGTTKPEENTDTGTNSSPTIPGLLRALDPSPPWFQNVPVLQTQTGFDKKTAEGKEKLNLELLHRYNILLCRSKLLLHLQTDAKFMDDGVSQNISERLSRYSNALRDYREFRAEGGYLFPSNRKVEQIIQDNTLLEQKKAGLAALHEGSEQANKLKKEIDELVDHINNQFQQAVASITSGISIEKKTKAKKALWSRLIMALGGGLALVVPMLIMVLHPGKLTSMLTTSSFVVAAAICLAVFMEDSQSKDVIACTAAYAAVLVVFVGAGGGT</sequence>
<evidence type="ECO:0000313" key="2">
    <source>
        <dbReference type="Proteomes" id="UP001148629"/>
    </source>
</evidence>
<dbReference type="EMBL" id="JANRMS010001945">
    <property type="protein sequence ID" value="KAJ3525205.1"/>
    <property type="molecule type" value="Genomic_DNA"/>
</dbReference>
<accession>A0ACC1RRF2</accession>
<gene>
    <name evidence="1" type="ORF">NM208_g11738</name>
</gene>
<name>A0ACC1RRF2_9HYPO</name>
<proteinExistence type="predicted"/>
<dbReference type="Proteomes" id="UP001148629">
    <property type="component" value="Unassembled WGS sequence"/>
</dbReference>
<organism evidence="1 2">
    <name type="scientific">Fusarium decemcellulare</name>
    <dbReference type="NCBI Taxonomy" id="57161"/>
    <lineage>
        <taxon>Eukaryota</taxon>
        <taxon>Fungi</taxon>
        <taxon>Dikarya</taxon>
        <taxon>Ascomycota</taxon>
        <taxon>Pezizomycotina</taxon>
        <taxon>Sordariomycetes</taxon>
        <taxon>Hypocreomycetidae</taxon>
        <taxon>Hypocreales</taxon>
        <taxon>Nectriaceae</taxon>
        <taxon>Fusarium</taxon>
        <taxon>Fusarium decemcellulare species complex</taxon>
    </lineage>
</organism>
<comment type="caution">
    <text evidence="1">The sequence shown here is derived from an EMBL/GenBank/DDBJ whole genome shotgun (WGS) entry which is preliminary data.</text>
</comment>
<evidence type="ECO:0000313" key="1">
    <source>
        <dbReference type="EMBL" id="KAJ3525205.1"/>
    </source>
</evidence>
<keyword evidence="2" id="KW-1185">Reference proteome</keyword>